<feature type="transmembrane region" description="Helical" evidence="2">
    <location>
        <begin position="7"/>
        <end position="22"/>
    </location>
</feature>
<dbReference type="Proteomes" id="UP000034301">
    <property type="component" value="Unassembled WGS sequence"/>
</dbReference>
<evidence type="ECO:0000313" key="4">
    <source>
        <dbReference type="Proteomes" id="UP000034301"/>
    </source>
</evidence>
<name>A0A0G0QZQ9_9BACT</name>
<reference evidence="3 4" key="1">
    <citation type="journal article" date="2015" name="Nature">
        <title>rRNA introns, odd ribosomes, and small enigmatic genomes across a large radiation of phyla.</title>
        <authorList>
            <person name="Brown C.T."/>
            <person name="Hug L.A."/>
            <person name="Thomas B.C."/>
            <person name="Sharon I."/>
            <person name="Castelle C.J."/>
            <person name="Singh A."/>
            <person name="Wilkins M.J."/>
            <person name="Williams K.H."/>
            <person name="Banfield J.F."/>
        </authorList>
    </citation>
    <scope>NUCLEOTIDE SEQUENCE [LARGE SCALE GENOMIC DNA]</scope>
</reference>
<evidence type="ECO:0000313" key="3">
    <source>
        <dbReference type="EMBL" id="KKR42946.1"/>
    </source>
</evidence>
<gene>
    <name evidence="3" type="ORF">UT78_C0012G0017</name>
</gene>
<keyword evidence="2" id="KW-0812">Transmembrane</keyword>
<sequence>MRKARILLALGTWVAILPYLGFPYAWKNILFTITGLGLIYFSYVLYKNYKAKSGVKTFDNFRENDDFNKNQNLNGVEKAEEPLDSGDYSAR</sequence>
<evidence type="ECO:0000256" key="1">
    <source>
        <dbReference type="SAM" id="MobiDB-lite"/>
    </source>
</evidence>
<dbReference type="AlphaFoldDB" id="A0A0G0QZQ9"/>
<feature type="transmembrane region" description="Helical" evidence="2">
    <location>
        <begin position="28"/>
        <end position="46"/>
    </location>
</feature>
<accession>A0A0G0QZQ9</accession>
<comment type="caution">
    <text evidence="3">The sequence shown here is derived from an EMBL/GenBank/DDBJ whole genome shotgun (WGS) entry which is preliminary data.</text>
</comment>
<proteinExistence type="predicted"/>
<protein>
    <submittedName>
        <fullName evidence="3">Uncharacterized protein</fullName>
    </submittedName>
</protein>
<keyword evidence="2" id="KW-1133">Transmembrane helix</keyword>
<keyword evidence="2" id="KW-0472">Membrane</keyword>
<evidence type="ECO:0000256" key="2">
    <source>
        <dbReference type="SAM" id="Phobius"/>
    </source>
</evidence>
<feature type="region of interest" description="Disordered" evidence="1">
    <location>
        <begin position="69"/>
        <end position="91"/>
    </location>
</feature>
<organism evidence="3 4">
    <name type="scientific">Candidatus Nomurabacteria bacterium GW2011_GWF2_40_12</name>
    <dbReference type="NCBI Taxonomy" id="1618776"/>
    <lineage>
        <taxon>Bacteria</taxon>
        <taxon>Candidatus Nomuraibacteriota</taxon>
    </lineage>
</organism>
<dbReference type="EMBL" id="LBYC01000012">
    <property type="protein sequence ID" value="KKR42946.1"/>
    <property type="molecule type" value="Genomic_DNA"/>
</dbReference>